<dbReference type="EMBL" id="JBHULM010000009">
    <property type="protein sequence ID" value="MFD2542017.1"/>
    <property type="molecule type" value="Genomic_DNA"/>
</dbReference>
<sequence length="40" mass="4512">MKNIIARQLPTLVKEGNVFTEVQQGKERGVCISNQLQLDL</sequence>
<evidence type="ECO:0000313" key="2">
    <source>
        <dbReference type="Proteomes" id="UP001597467"/>
    </source>
</evidence>
<accession>A0ABW5JZ40</accession>
<comment type="caution">
    <text evidence="1">The sequence shown here is derived from an EMBL/GenBank/DDBJ whole genome shotgun (WGS) entry which is preliminary data.</text>
</comment>
<reference evidence="2" key="1">
    <citation type="journal article" date="2019" name="Int. J. Syst. Evol. Microbiol.">
        <title>The Global Catalogue of Microorganisms (GCM) 10K type strain sequencing project: providing services to taxonomists for standard genome sequencing and annotation.</title>
        <authorList>
            <consortium name="The Broad Institute Genomics Platform"/>
            <consortium name="The Broad Institute Genome Sequencing Center for Infectious Disease"/>
            <person name="Wu L."/>
            <person name="Ma J."/>
        </authorList>
    </citation>
    <scope>NUCLEOTIDE SEQUENCE [LARGE SCALE GENOMIC DNA]</scope>
    <source>
        <strain evidence="2">KCTC 42808</strain>
    </source>
</reference>
<evidence type="ECO:0000313" key="1">
    <source>
        <dbReference type="EMBL" id="MFD2542017.1"/>
    </source>
</evidence>
<organism evidence="1 2">
    <name type="scientific">Lacinutrix gracilariae</name>
    <dbReference type="NCBI Taxonomy" id="1747198"/>
    <lineage>
        <taxon>Bacteria</taxon>
        <taxon>Pseudomonadati</taxon>
        <taxon>Bacteroidota</taxon>
        <taxon>Flavobacteriia</taxon>
        <taxon>Flavobacteriales</taxon>
        <taxon>Flavobacteriaceae</taxon>
        <taxon>Lacinutrix</taxon>
    </lineage>
</organism>
<protein>
    <submittedName>
        <fullName evidence="1">Uncharacterized protein</fullName>
    </submittedName>
</protein>
<dbReference type="Proteomes" id="UP001597467">
    <property type="component" value="Unassembled WGS sequence"/>
</dbReference>
<keyword evidence="2" id="KW-1185">Reference proteome</keyword>
<name>A0ABW5JZ40_9FLAO</name>
<proteinExistence type="predicted"/>
<gene>
    <name evidence="1" type="ORF">ACFSSB_06755</name>
</gene>
<dbReference type="RefSeq" id="WP_379902349.1">
    <property type="nucleotide sequence ID" value="NZ_JBHULM010000009.1"/>
</dbReference>